<dbReference type="EMBL" id="CP017557">
    <property type="protein sequence ID" value="AOW05848.1"/>
    <property type="molecule type" value="Genomic_DNA"/>
</dbReference>
<dbReference type="Proteomes" id="UP000182444">
    <property type="component" value="Chromosome 1E"/>
</dbReference>
<reference evidence="2 3" key="1">
    <citation type="journal article" date="2016" name="PLoS ONE">
        <title>Sequence Assembly of Yarrowia lipolytica Strain W29/CLIB89 Shows Transposable Element Diversity.</title>
        <authorList>
            <person name="Magnan C."/>
            <person name="Yu J."/>
            <person name="Chang I."/>
            <person name="Jahn E."/>
            <person name="Kanomata Y."/>
            <person name="Wu J."/>
            <person name="Zeller M."/>
            <person name="Oakes M."/>
            <person name="Baldi P."/>
            <person name="Sandmeyer S."/>
        </authorList>
    </citation>
    <scope>NUCLEOTIDE SEQUENCE [LARGE SCALE GENOMIC DNA]</scope>
    <source>
        <strain evidence="3">CLIB89(W29)</strain>
    </source>
</reference>
<evidence type="ECO:0000313" key="3">
    <source>
        <dbReference type="Proteomes" id="UP000182444"/>
    </source>
</evidence>
<accession>A0A1D8NJP6</accession>
<name>A0A1D8NJP6_YARLL</name>
<sequence>MTQEKERLSCLFEKSPTSTYSSPTQTQTPTIRLLITFEPQSPRLLKPVVACASLFHHGPEPGLNRRKSTKRRRKSLLKAT</sequence>
<evidence type="ECO:0000256" key="1">
    <source>
        <dbReference type="SAM" id="MobiDB-lite"/>
    </source>
</evidence>
<evidence type="ECO:0000313" key="2">
    <source>
        <dbReference type="EMBL" id="AOW05848.1"/>
    </source>
</evidence>
<protein>
    <submittedName>
        <fullName evidence="2">Uncharacterized protein</fullName>
    </submittedName>
</protein>
<dbReference type="GeneID" id="94583697"/>
<feature type="region of interest" description="Disordered" evidence="1">
    <location>
        <begin position="56"/>
        <end position="80"/>
    </location>
</feature>
<feature type="region of interest" description="Disordered" evidence="1">
    <location>
        <begin position="1"/>
        <end position="26"/>
    </location>
</feature>
<dbReference type="AlphaFoldDB" id="A0A1D8NJP6"/>
<organism evidence="2 3">
    <name type="scientific">Yarrowia lipolytica</name>
    <name type="common">Candida lipolytica</name>
    <dbReference type="NCBI Taxonomy" id="4952"/>
    <lineage>
        <taxon>Eukaryota</taxon>
        <taxon>Fungi</taxon>
        <taxon>Dikarya</taxon>
        <taxon>Ascomycota</taxon>
        <taxon>Saccharomycotina</taxon>
        <taxon>Dipodascomycetes</taxon>
        <taxon>Dipodascales</taxon>
        <taxon>Dipodascales incertae sedis</taxon>
        <taxon>Yarrowia</taxon>
    </lineage>
</organism>
<dbReference type="VEuPathDB" id="FungiDB:YALI1_E27756g"/>
<feature type="compositionally biased region" description="Basic residues" evidence="1">
    <location>
        <begin position="64"/>
        <end position="80"/>
    </location>
</feature>
<proteinExistence type="predicted"/>
<gene>
    <name evidence="2" type="ORF">YALI1_E27756g</name>
</gene>
<feature type="compositionally biased region" description="Low complexity" evidence="1">
    <location>
        <begin position="15"/>
        <end position="26"/>
    </location>
</feature>
<dbReference type="RefSeq" id="XP_068139198.1">
    <property type="nucleotide sequence ID" value="XM_068283097.1"/>
</dbReference>